<dbReference type="Proteomes" id="UP000199581">
    <property type="component" value="Unassembled WGS sequence"/>
</dbReference>
<dbReference type="OrthoDB" id="9813090at2"/>
<accession>A0A8G2FG41</accession>
<organism evidence="6 7">
    <name type="scientific">Desulfomicrobium norvegicum (strain DSM 1741 / NCIMB 8310)</name>
    <name type="common">Desulfovibrio baculatus (strain Norway 4)</name>
    <name type="synonym">Desulfovibrio desulfuricans (strain Norway 4)</name>
    <dbReference type="NCBI Taxonomy" id="52561"/>
    <lineage>
        <taxon>Bacteria</taxon>
        <taxon>Pseudomonadati</taxon>
        <taxon>Thermodesulfobacteriota</taxon>
        <taxon>Desulfovibrionia</taxon>
        <taxon>Desulfovibrionales</taxon>
        <taxon>Desulfomicrobiaceae</taxon>
        <taxon>Desulfomicrobium</taxon>
    </lineage>
</organism>
<keyword evidence="3 4" id="KW-0443">Lipid metabolism</keyword>
<dbReference type="GO" id="GO:0016042">
    <property type="term" value="P:lipid catabolic process"/>
    <property type="evidence" value="ECO:0007669"/>
    <property type="project" value="UniProtKB-UniRule"/>
</dbReference>
<dbReference type="PANTHER" id="PTHR14226">
    <property type="entry name" value="NEUROPATHY TARGET ESTERASE/SWISS CHEESE D.MELANOGASTER"/>
    <property type="match status" value="1"/>
</dbReference>
<proteinExistence type="predicted"/>
<comment type="caution">
    <text evidence="4">Lacks conserved residue(s) required for the propagation of feature annotation.</text>
</comment>
<dbReference type="InterPro" id="IPR002641">
    <property type="entry name" value="PNPLA_dom"/>
</dbReference>
<evidence type="ECO:0000256" key="4">
    <source>
        <dbReference type="PROSITE-ProRule" id="PRU01161"/>
    </source>
</evidence>
<evidence type="ECO:0000256" key="1">
    <source>
        <dbReference type="ARBA" id="ARBA00022801"/>
    </source>
</evidence>
<dbReference type="PROSITE" id="PS51635">
    <property type="entry name" value="PNPLA"/>
    <property type="match status" value="1"/>
</dbReference>
<gene>
    <name evidence="6" type="ORF">SAMN05421830_12219</name>
</gene>
<keyword evidence="7" id="KW-1185">Reference proteome</keyword>
<dbReference type="GO" id="GO:0016787">
    <property type="term" value="F:hydrolase activity"/>
    <property type="evidence" value="ECO:0007669"/>
    <property type="project" value="UniProtKB-UniRule"/>
</dbReference>
<evidence type="ECO:0000313" key="7">
    <source>
        <dbReference type="Proteomes" id="UP000199581"/>
    </source>
</evidence>
<dbReference type="AlphaFoldDB" id="A0A8G2FG41"/>
<feature type="domain" description="PNPLA" evidence="5">
    <location>
        <begin position="8"/>
        <end position="256"/>
    </location>
</feature>
<evidence type="ECO:0000313" key="6">
    <source>
        <dbReference type="EMBL" id="SFM22009.1"/>
    </source>
</evidence>
<keyword evidence="1 4" id="KW-0378">Hydrolase</keyword>
<reference evidence="6 7" key="1">
    <citation type="submission" date="2016-10" db="EMBL/GenBank/DDBJ databases">
        <authorList>
            <person name="Varghese N."/>
            <person name="Submissions S."/>
        </authorList>
    </citation>
    <scope>NUCLEOTIDE SEQUENCE [LARGE SCALE GENOMIC DNA]</scope>
    <source>
        <strain evidence="6 7">DSM 1741</strain>
    </source>
</reference>
<feature type="short sequence motif" description="DGA/G" evidence="4">
    <location>
        <begin position="243"/>
        <end position="245"/>
    </location>
</feature>
<dbReference type="PANTHER" id="PTHR14226:SF78">
    <property type="entry name" value="SLR0060 PROTEIN"/>
    <property type="match status" value="1"/>
</dbReference>
<dbReference type="SUPFAM" id="SSF52151">
    <property type="entry name" value="FabD/lysophospholipase-like"/>
    <property type="match status" value="1"/>
</dbReference>
<feature type="active site" description="Proton acceptor" evidence="4">
    <location>
        <position position="243"/>
    </location>
</feature>
<evidence type="ECO:0000256" key="2">
    <source>
        <dbReference type="ARBA" id="ARBA00022963"/>
    </source>
</evidence>
<dbReference type="RefSeq" id="WP_092194584.1">
    <property type="nucleotide sequence ID" value="NZ_FOTO01000022.1"/>
</dbReference>
<protein>
    <submittedName>
        <fullName evidence="6">NTE family protein</fullName>
    </submittedName>
</protein>
<sequence length="389" mass="43072">MQFKIGLALSGGGARAIAFHLGCLRALEDLGLLSKVSVLSSVSGGSVIAALYAYNDESFAEFENRVQTLLRKGLVGGIAQQSLFSPETPKIVAAQLTSGICAAVGCLVRLGGNALALAGVDRNSIGQFTKPFQAPFPRFASRSTAFERHLRKHVFGELTVNQVARKRLHVVFNAAELITGTAFRFGSRETGTWRYGLLTGAPPHVSKAVSASACFPFLLPSFDEYMEFEKHGQKTRRRVMLTDGGIYDNLGITCLLPGRSAEFSTNVSEVDYIIACDAGQGMPSGLSRPYHWPSRMLMTVNTIHRRTHSLSYELLHRMKDTGQIKGFLLPYLGQIDERLPYITDDLVRRHETFDYPTDFSPMKKIDVERIGLRGEQLTRLLFDHYQFSL</sequence>
<keyword evidence="2 4" id="KW-0442">Lipid degradation</keyword>
<name>A0A8G2FG41_DESNO</name>
<dbReference type="EMBL" id="FOTO01000022">
    <property type="protein sequence ID" value="SFM22009.1"/>
    <property type="molecule type" value="Genomic_DNA"/>
</dbReference>
<dbReference type="InterPro" id="IPR050301">
    <property type="entry name" value="NTE"/>
</dbReference>
<feature type="active site" description="Nucleophile" evidence="4">
    <location>
        <position position="43"/>
    </location>
</feature>
<dbReference type="Pfam" id="PF01734">
    <property type="entry name" value="Patatin"/>
    <property type="match status" value="1"/>
</dbReference>
<evidence type="ECO:0000256" key="3">
    <source>
        <dbReference type="ARBA" id="ARBA00023098"/>
    </source>
</evidence>
<dbReference type="InterPro" id="IPR016035">
    <property type="entry name" value="Acyl_Trfase/lysoPLipase"/>
</dbReference>
<dbReference type="Gene3D" id="3.40.1090.10">
    <property type="entry name" value="Cytosolic phospholipase A2 catalytic domain"/>
    <property type="match status" value="1"/>
</dbReference>
<evidence type="ECO:0000259" key="5">
    <source>
        <dbReference type="PROSITE" id="PS51635"/>
    </source>
</evidence>
<comment type="caution">
    <text evidence="6">The sequence shown here is derived from an EMBL/GenBank/DDBJ whole genome shotgun (WGS) entry which is preliminary data.</text>
</comment>